<proteinExistence type="predicted"/>
<dbReference type="STRING" id="1294273.roselon_03292"/>
<feature type="chain" id="PRO_5004913025" evidence="1">
    <location>
        <begin position="20"/>
        <end position="285"/>
    </location>
</feature>
<evidence type="ECO:0000313" key="2">
    <source>
        <dbReference type="EMBL" id="AHM05550.1"/>
    </source>
</evidence>
<organism evidence="2 3">
    <name type="scientific">Roseicyclus elongatus DSM 19469</name>
    <dbReference type="NCBI Taxonomy" id="1294273"/>
    <lineage>
        <taxon>Bacteria</taxon>
        <taxon>Pseudomonadati</taxon>
        <taxon>Pseudomonadota</taxon>
        <taxon>Alphaproteobacteria</taxon>
        <taxon>Rhodobacterales</taxon>
        <taxon>Roseobacteraceae</taxon>
        <taxon>Roseicyclus</taxon>
    </lineage>
</organism>
<dbReference type="HOGENOM" id="CLU_818369_0_0_5"/>
<dbReference type="EMBL" id="CP004372">
    <property type="protein sequence ID" value="AHM05550.1"/>
    <property type="molecule type" value="Genomic_DNA"/>
</dbReference>
<name>W8SSQ6_9RHOB</name>
<dbReference type="KEGG" id="red:roselon_03292"/>
<dbReference type="RefSeq" id="WP_025313186.1">
    <property type="nucleotide sequence ID" value="NZ_CP004372.1"/>
</dbReference>
<dbReference type="Gene3D" id="2.60.40.780">
    <property type="entry name" value="von Hippel-Lindau disease tumour suppressor, beta domain"/>
    <property type="match status" value="1"/>
</dbReference>
<evidence type="ECO:0000256" key="1">
    <source>
        <dbReference type="SAM" id="SignalP"/>
    </source>
</evidence>
<accession>W8SSQ6</accession>
<gene>
    <name evidence="2" type="ORF">roselon_03292</name>
</gene>
<dbReference type="AlphaFoldDB" id="W8SSQ6"/>
<sequence length="285" mass="29596">MRFARLAPALAALALPAQAQVTGYEWVYLRDIQANPMETVMALTLGVPETDDVVLQARCELTSGPQVSFDFAADPGPIPLETDVSFTVTPEGLSPSTVPATTRANAFIGGVFIDRAPTDPFNLALAAAPVLSWGIDGQPAATVDVSVNQHLVGRFLYECAHFGDQQPDPDGVTLFPAGGGTAAAQSGTMACDMAGQVVSTPGGTPQAVTFVNATEGGRGLAWVAPDGSLHDMAFVEAGASARFGTTTGDVWMILDGPGNCLEMYRPVAGVDRVEIARPAEAFGEE</sequence>
<dbReference type="OrthoDB" id="7817988at2"/>
<protein>
    <submittedName>
        <fullName evidence="2">Uncharacterized protein</fullName>
    </submittedName>
</protein>
<keyword evidence="3" id="KW-1185">Reference proteome</keyword>
<reference evidence="2 3" key="1">
    <citation type="submission" date="2013-03" db="EMBL/GenBank/DDBJ databases">
        <authorList>
            <person name="Fiebig A."/>
            <person name="Goeker M."/>
            <person name="Klenk H.-P.P."/>
        </authorList>
    </citation>
    <scope>NUCLEOTIDE SEQUENCE [LARGE SCALE GENOMIC DNA]</scope>
    <source>
        <strain evidence="3">DSM 19469</strain>
    </source>
</reference>
<dbReference type="Proteomes" id="UP000019593">
    <property type="component" value="Chromosome"/>
</dbReference>
<feature type="signal peptide" evidence="1">
    <location>
        <begin position="1"/>
        <end position="19"/>
    </location>
</feature>
<dbReference type="InterPro" id="IPR037140">
    <property type="entry name" value="VHL_beta_dom_sf"/>
</dbReference>
<evidence type="ECO:0000313" key="3">
    <source>
        <dbReference type="Proteomes" id="UP000019593"/>
    </source>
</evidence>
<keyword evidence="1" id="KW-0732">Signal</keyword>